<evidence type="ECO:0000313" key="2">
    <source>
        <dbReference type="EMBL" id="KAG7319301.1"/>
    </source>
</evidence>
<feature type="compositionally biased region" description="Basic and acidic residues" evidence="1">
    <location>
        <begin position="86"/>
        <end position="104"/>
    </location>
</feature>
<keyword evidence="3" id="KW-1185">Reference proteome</keyword>
<feature type="region of interest" description="Disordered" evidence="1">
    <location>
        <begin position="80"/>
        <end position="116"/>
    </location>
</feature>
<protein>
    <submittedName>
        <fullName evidence="2">Uncharacterized protein</fullName>
    </submittedName>
</protein>
<accession>A0A9D3N9K5</accession>
<organism evidence="2 3">
    <name type="scientific">Hemibagrus wyckioides</name>
    <dbReference type="NCBI Taxonomy" id="337641"/>
    <lineage>
        <taxon>Eukaryota</taxon>
        <taxon>Metazoa</taxon>
        <taxon>Chordata</taxon>
        <taxon>Craniata</taxon>
        <taxon>Vertebrata</taxon>
        <taxon>Euteleostomi</taxon>
        <taxon>Actinopterygii</taxon>
        <taxon>Neopterygii</taxon>
        <taxon>Teleostei</taxon>
        <taxon>Ostariophysi</taxon>
        <taxon>Siluriformes</taxon>
        <taxon>Bagridae</taxon>
        <taxon>Hemibagrus</taxon>
    </lineage>
</organism>
<evidence type="ECO:0000256" key="1">
    <source>
        <dbReference type="SAM" id="MobiDB-lite"/>
    </source>
</evidence>
<comment type="caution">
    <text evidence="2">The sequence shown here is derived from an EMBL/GenBank/DDBJ whole genome shotgun (WGS) entry which is preliminary data.</text>
</comment>
<name>A0A9D3N9K5_9TELE</name>
<evidence type="ECO:0000313" key="3">
    <source>
        <dbReference type="Proteomes" id="UP000824219"/>
    </source>
</evidence>
<gene>
    <name evidence="2" type="ORF">KOW79_017775</name>
</gene>
<sequence>MIRTLQRRRRSYELDRREEGDDVHLRSRSVRARDAGHQECLRLRDISSCRCHITSSLLTGDQLIQCGGNRSGIRRCEASPPALQEVSRDPAAERNLAHNHEKLHQAGGAEQQGLVG</sequence>
<dbReference type="Proteomes" id="UP000824219">
    <property type="component" value="Linkage Group LG21"/>
</dbReference>
<dbReference type="EMBL" id="JAHKSW010000021">
    <property type="protein sequence ID" value="KAG7319301.1"/>
    <property type="molecule type" value="Genomic_DNA"/>
</dbReference>
<dbReference type="AlphaFoldDB" id="A0A9D3N9K5"/>
<reference evidence="2 3" key="1">
    <citation type="submission" date="2021-06" db="EMBL/GenBank/DDBJ databases">
        <title>Chromosome-level genome assembly of the red-tail catfish (Hemibagrus wyckioides).</title>
        <authorList>
            <person name="Shao F."/>
        </authorList>
    </citation>
    <scope>NUCLEOTIDE SEQUENCE [LARGE SCALE GENOMIC DNA]</scope>
    <source>
        <strain evidence="2">EC202008001</strain>
        <tissue evidence="2">Blood</tissue>
    </source>
</reference>
<proteinExistence type="predicted"/>